<reference evidence="2 3" key="1">
    <citation type="submission" date="2020-04" db="EMBL/GenBank/DDBJ databases">
        <title>Perkinsus chesapeaki whole genome sequence.</title>
        <authorList>
            <person name="Bogema D.R."/>
        </authorList>
    </citation>
    <scope>NUCLEOTIDE SEQUENCE [LARGE SCALE GENOMIC DNA]</scope>
    <source>
        <strain evidence="2">ATCC PRA-425</strain>
    </source>
</reference>
<gene>
    <name evidence="2" type="ORF">FOL47_009970</name>
</gene>
<feature type="transmembrane region" description="Helical" evidence="1">
    <location>
        <begin position="321"/>
        <end position="346"/>
    </location>
</feature>
<feature type="transmembrane region" description="Helical" evidence="1">
    <location>
        <begin position="289"/>
        <end position="309"/>
    </location>
</feature>
<evidence type="ECO:0000256" key="1">
    <source>
        <dbReference type="SAM" id="Phobius"/>
    </source>
</evidence>
<evidence type="ECO:0000313" key="2">
    <source>
        <dbReference type="EMBL" id="KAF4654463.1"/>
    </source>
</evidence>
<feature type="transmembrane region" description="Helical" evidence="1">
    <location>
        <begin position="78"/>
        <end position="97"/>
    </location>
</feature>
<accession>A0A7J6L5L1</accession>
<dbReference type="AlphaFoldDB" id="A0A7J6L5L1"/>
<sequence>MSRGNKHTDDDRGDASTFEYDSVVYPRDSCSSSTVAAAAPEMAGRRTPLDSLLKDASQVTGCFCLEEFRFIHTTVRHASVWVAAQGLLVLLLMVLHFHTLQPHISEVGSVLDMFCNDTHLWDGDPICLVEANERSSGEDWVIGHDEVLEFDVASNPPTVLIGVRPMGRCKNSARWRLRIFDETRKMEEQHTGAGPRSFVVSSRHDGLMLSSNKWKLEFSLSNGIRQFGQDELCEVEIFAVDNQQPHLPRIHEKFSGSDGQCEFAGTWLRLTDRHDLSWMQFASKGVTNFLWLSCLLVAAVGYLVHRYGLRNPRAQVDHFPAVVLLKSFLVDFFLQVFVLMYIYLWYGRNGLQCQMCLFHPDHCGGFDTDPMHGALRYVIITIVLSALMPQLLVRQKAFLNRDARYVGMGDEIDHFCMGGFTRLGLASLLLLPFTTGFLFLGPLVLVRGSGVSSSLYMLLAIPVVIGWSLLLCVPTLALCDDVDDYDYPPVVDASFKDCIGFLQFVKPYTPHSVVLMKNTHNPGQIDVITPQKRWVITDGPKHTSSSAADLSKPLKVGLRVGAPAPGHKASVDHMLEYAVYGPHLIGRYFPRGAPDGGGLYCIAPSAVKANMHWGHSFHYTTLANDAGYQPDKHEMWQFMTVDEQ</sequence>
<comment type="caution">
    <text evidence="2">The sequence shown here is derived from an EMBL/GenBank/DDBJ whole genome shotgun (WGS) entry which is preliminary data.</text>
</comment>
<organism evidence="2 3">
    <name type="scientific">Perkinsus chesapeaki</name>
    <name type="common">Clam parasite</name>
    <name type="synonym">Perkinsus andrewsi</name>
    <dbReference type="NCBI Taxonomy" id="330153"/>
    <lineage>
        <taxon>Eukaryota</taxon>
        <taxon>Sar</taxon>
        <taxon>Alveolata</taxon>
        <taxon>Perkinsozoa</taxon>
        <taxon>Perkinsea</taxon>
        <taxon>Perkinsida</taxon>
        <taxon>Perkinsidae</taxon>
        <taxon>Perkinsus</taxon>
    </lineage>
</organism>
<evidence type="ECO:0000313" key="3">
    <source>
        <dbReference type="Proteomes" id="UP000591131"/>
    </source>
</evidence>
<dbReference type="OrthoDB" id="412652at2759"/>
<keyword evidence="1" id="KW-0812">Transmembrane</keyword>
<dbReference type="EMBL" id="JAAPAO010000732">
    <property type="protein sequence ID" value="KAF4654463.1"/>
    <property type="molecule type" value="Genomic_DNA"/>
</dbReference>
<feature type="transmembrane region" description="Helical" evidence="1">
    <location>
        <begin position="374"/>
        <end position="393"/>
    </location>
</feature>
<keyword evidence="1" id="KW-0472">Membrane</keyword>
<feature type="transmembrane region" description="Helical" evidence="1">
    <location>
        <begin position="456"/>
        <end position="479"/>
    </location>
</feature>
<name>A0A7J6L5L1_PERCH</name>
<keyword evidence="1" id="KW-1133">Transmembrane helix</keyword>
<feature type="transmembrane region" description="Helical" evidence="1">
    <location>
        <begin position="423"/>
        <end position="444"/>
    </location>
</feature>
<keyword evidence="3" id="KW-1185">Reference proteome</keyword>
<proteinExistence type="predicted"/>
<dbReference type="Proteomes" id="UP000591131">
    <property type="component" value="Unassembled WGS sequence"/>
</dbReference>
<protein>
    <submittedName>
        <fullName evidence="2">Uncharacterized protein</fullName>
    </submittedName>
</protein>